<organism evidence="2 3">
    <name type="scientific">Desulfosarcina widdelii</name>
    <dbReference type="NCBI Taxonomy" id="947919"/>
    <lineage>
        <taxon>Bacteria</taxon>
        <taxon>Pseudomonadati</taxon>
        <taxon>Thermodesulfobacteriota</taxon>
        <taxon>Desulfobacteria</taxon>
        <taxon>Desulfobacterales</taxon>
        <taxon>Desulfosarcinaceae</taxon>
        <taxon>Desulfosarcina</taxon>
    </lineage>
</organism>
<dbReference type="AlphaFoldDB" id="A0A5K7Z6M8"/>
<keyword evidence="3" id="KW-1185">Reference proteome</keyword>
<feature type="domain" description="Glycosyltransferase 2-like" evidence="1">
    <location>
        <begin position="5"/>
        <end position="174"/>
    </location>
</feature>
<gene>
    <name evidence="2" type="ORF">DSCW_50790</name>
</gene>
<evidence type="ECO:0000259" key="1">
    <source>
        <dbReference type="Pfam" id="PF00535"/>
    </source>
</evidence>
<dbReference type="RefSeq" id="WP_155306390.1">
    <property type="nucleotide sequence ID" value="NZ_AP021875.1"/>
</dbReference>
<dbReference type="PANTHER" id="PTHR22916">
    <property type="entry name" value="GLYCOSYLTRANSFERASE"/>
    <property type="match status" value="1"/>
</dbReference>
<dbReference type="EMBL" id="AP021875">
    <property type="protein sequence ID" value="BBO77662.1"/>
    <property type="molecule type" value="Genomic_DNA"/>
</dbReference>
<sequence length="313" mass="36028">MHSISVIICSYNRANVLAETLNSWREVEKSGLDIELIVVDNGSTDDTSEIVDSFQSSCSENVNYFCEKKAGLSSARNRGILEASKDIIAFADDDIYFDRNWVKALLKIFDEHPEVSCVGGKSIPQFEAAKPEWMNQSIFNVYGSTNSGEKEKVMVFPEHPYGLNMAFRKSVFENIGDFNPELGRIKNCLASNEEVEIFYRVNKAGFTVYYAPKAVVFHRIPKNRVNKSWLIRRYYWQGRSDVIFSSIYDQDNKRDYIIKIFGLLKRLVFPIGISAPVKNIKYYTEPSFKNELETYKLVGMLKQYIDVFFKNCS</sequence>
<dbReference type="Gene3D" id="3.90.550.10">
    <property type="entry name" value="Spore Coat Polysaccharide Biosynthesis Protein SpsA, Chain A"/>
    <property type="match status" value="1"/>
</dbReference>
<dbReference type="GO" id="GO:0016758">
    <property type="term" value="F:hexosyltransferase activity"/>
    <property type="evidence" value="ECO:0007669"/>
    <property type="project" value="UniProtKB-ARBA"/>
</dbReference>
<dbReference type="Proteomes" id="UP000427769">
    <property type="component" value="Chromosome"/>
</dbReference>
<dbReference type="PANTHER" id="PTHR22916:SF64">
    <property type="entry name" value="TRANSFERASE, PUTATIVE-RELATED"/>
    <property type="match status" value="1"/>
</dbReference>
<name>A0A5K7Z6M8_9BACT</name>
<evidence type="ECO:0000313" key="2">
    <source>
        <dbReference type="EMBL" id="BBO77662.1"/>
    </source>
</evidence>
<reference evidence="2 3" key="1">
    <citation type="submission" date="2019-11" db="EMBL/GenBank/DDBJ databases">
        <title>Comparative genomics of hydrocarbon-degrading Desulfosarcina strains.</title>
        <authorList>
            <person name="Watanabe M."/>
            <person name="Kojima H."/>
            <person name="Fukui M."/>
        </authorList>
    </citation>
    <scope>NUCLEOTIDE SEQUENCE [LARGE SCALE GENOMIC DNA]</scope>
    <source>
        <strain evidence="2 3">PP31</strain>
    </source>
</reference>
<protein>
    <recommendedName>
        <fullName evidence="1">Glycosyltransferase 2-like domain-containing protein</fullName>
    </recommendedName>
</protein>
<dbReference type="InterPro" id="IPR001173">
    <property type="entry name" value="Glyco_trans_2-like"/>
</dbReference>
<dbReference type="InterPro" id="IPR029044">
    <property type="entry name" value="Nucleotide-diphossugar_trans"/>
</dbReference>
<dbReference type="Pfam" id="PF00535">
    <property type="entry name" value="Glycos_transf_2"/>
    <property type="match status" value="1"/>
</dbReference>
<evidence type="ECO:0000313" key="3">
    <source>
        <dbReference type="Proteomes" id="UP000427769"/>
    </source>
</evidence>
<dbReference type="SUPFAM" id="SSF53448">
    <property type="entry name" value="Nucleotide-diphospho-sugar transferases"/>
    <property type="match status" value="1"/>
</dbReference>
<proteinExistence type="predicted"/>
<dbReference type="KEGG" id="dwd:DSCW_50790"/>
<accession>A0A5K7Z6M8</accession>
<dbReference type="OrthoDB" id="9809116at2"/>